<sequence length="144" mass="15977">MSEEGSSGSSEKNTVIRHSEISPNQVKVPLKPGFGLSNWMTIVRKGQNVSGISPRRPVTQDELALHKTREDCWIAFAGKAYNCSPYMDFHPGGGDELMRSAGEDGTELFQKVHRWVNLERILAPCLIGPYRPNVAPSNNFLKPP</sequence>
<dbReference type="InterPro" id="IPR018506">
    <property type="entry name" value="Cyt_B5_heme-BS"/>
</dbReference>
<dbReference type="InterPro" id="IPR036400">
    <property type="entry name" value="Cyt_B5-like_heme/steroid_sf"/>
</dbReference>
<keyword evidence="8" id="KW-1185">Reference proteome</keyword>
<dbReference type="Gene3D" id="3.10.120.10">
    <property type="entry name" value="Cytochrome b5-like heme/steroid binding domain"/>
    <property type="match status" value="1"/>
</dbReference>
<dbReference type="SUPFAM" id="SSF55856">
    <property type="entry name" value="Cytochrome b5-like heme/steroid binding domain"/>
    <property type="match status" value="1"/>
</dbReference>
<feature type="domain" description="Cytochrome b5 heme-binding" evidence="6">
    <location>
        <begin position="55"/>
        <end position="131"/>
    </location>
</feature>
<evidence type="ECO:0000259" key="6">
    <source>
        <dbReference type="PROSITE" id="PS50255"/>
    </source>
</evidence>
<evidence type="ECO:0000256" key="5">
    <source>
        <dbReference type="SAM" id="MobiDB-lite"/>
    </source>
</evidence>
<keyword evidence="1 4" id="KW-0349">Heme</keyword>
<keyword evidence="2 4" id="KW-0479">Metal-binding</keyword>
<evidence type="ECO:0000256" key="2">
    <source>
        <dbReference type="ARBA" id="ARBA00022723"/>
    </source>
</evidence>
<dbReference type="SMART" id="SM01117">
    <property type="entry name" value="Cyt-b5"/>
    <property type="match status" value="1"/>
</dbReference>
<protein>
    <submittedName>
        <fullName evidence="7">Oidioi.mRNA.OKI2018_I69.chr2.g5694.t1.cds</fullName>
    </submittedName>
</protein>
<feature type="region of interest" description="Disordered" evidence="5">
    <location>
        <begin position="1"/>
        <end position="20"/>
    </location>
</feature>
<dbReference type="EMBL" id="OU015567">
    <property type="protein sequence ID" value="CAG5111378.1"/>
    <property type="molecule type" value="Genomic_DNA"/>
</dbReference>
<dbReference type="PROSITE" id="PS00191">
    <property type="entry name" value="CYTOCHROME_B5_1"/>
    <property type="match status" value="1"/>
</dbReference>
<evidence type="ECO:0000313" key="7">
    <source>
        <dbReference type="EMBL" id="CAG5111378.1"/>
    </source>
</evidence>
<feature type="compositionally biased region" description="Low complexity" evidence="5">
    <location>
        <begin position="1"/>
        <end position="11"/>
    </location>
</feature>
<comment type="similarity">
    <text evidence="4">Belongs to the cytochrome b5 family.</text>
</comment>
<dbReference type="PANTHER" id="PTHR46237">
    <property type="entry name" value="CYTOCHROME B5 REDUCTASE 4 FAMILY MEMBER"/>
    <property type="match status" value="1"/>
</dbReference>
<dbReference type="InterPro" id="IPR001199">
    <property type="entry name" value="Cyt_B5-like_heme/steroid-bd"/>
</dbReference>
<evidence type="ECO:0000313" key="8">
    <source>
        <dbReference type="Proteomes" id="UP001158576"/>
    </source>
</evidence>
<dbReference type="Proteomes" id="UP001158576">
    <property type="component" value="Chromosome 2"/>
</dbReference>
<gene>
    <name evidence="7" type="ORF">OKIOD_LOCUS14459</name>
</gene>
<reference evidence="7 8" key="1">
    <citation type="submission" date="2021-04" db="EMBL/GenBank/DDBJ databases">
        <authorList>
            <person name="Bliznina A."/>
        </authorList>
    </citation>
    <scope>NUCLEOTIDE SEQUENCE [LARGE SCALE GENOMIC DNA]</scope>
</reference>
<dbReference type="PANTHER" id="PTHR46237:SF1">
    <property type="entry name" value="CYTOCHROME B5 REDUCTASE 4"/>
    <property type="match status" value="1"/>
</dbReference>
<accession>A0ABN7T0S5</accession>
<evidence type="ECO:0000256" key="3">
    <source>
        <dbReference type="ARBA" id="ARBA00023004"/>
    </source>
</evidence>
<dbReference type="Pfam" id="PF00173">
    <property type="entry name" value="Cyt-b5"/>
    <property type="match status" value="1"/>
</dbReference>
<proteinExistence type="inferred from homology"/>
<evidence type="ECO:0000256" key="4">
    <source>
        <dbReference type="RuleBase" id="RU362121"/>
    </source>
</evidence>
<dbReference type="InterPro" id="IPR051872">
    <property type="entry name" value="Cytochrome_b5/Flavoprotein_Rdt"/>
</dbReference>
<name>A0ABN7T0S5_OIKDI</name>
<dbReference type="PROSITE" id="PS50255">
    <property type="entry name" value="CYTOCHROME_B5_2"/>
    <property type="match status" value="1"/>
</dbReference>
<keyword evidence="3 4" id="KW-0408">Iron</keyword>
<evidence type="ECO:0000256" key="1">
    <source>
        <dbReference type="ARBA" id="ARBA00022617"/>
    </source>
</evidence>
<organism evidence="7 8">
    <name type="scientific">Oikopleura dioica</name>
    <name type="common">Tunicate</name>
    <dbReference type="NCBI Taxonomy" id="34765"/>
    <lineage>
        <taxon>Eukaryota</taxon>
        <taxon>Metazoa</taxon>
        <taxon>Chordata</taxon>
        <taxon>Tunicata</taxon>
        <taxon>Appendicularia</taxon>
        <taxon>Copelata</taxon>
        <taxon>Oikopleuridae</taxon>
        <taxon>Oikopleura</taxon>
    </lineage>
</organism>